<reference evidence="1 2" key="1">
    <citation type="submission" date="2015-09" db="EMBL/GenBank/DDBJ databases">
        <authorList>
            <consortium name="Swine Surveillance"/>
        </authorList>
    </citation>
    <scope>NUCLEOTIDE SEQUENCE [LARGE SCALE GENOMIC DNA]</scope>
    <source>
        <strain evidence="1 2">CECT 7648</strain>
    </source>
</reference>
<evidence type="ECO:0000313" key="2">
    <source>
        <dbReference type="Proteomes" id="UP000054935"/>
    </source>
</evidence>
<gene>
    <name evidence="1" type="ORF">TRN7648_03571</name>
</gene>
<evidence type="ECO:0000313" key="1">
    <source>
        <dbReference type="EMBL" id="CUH81634.1"/>
    </source>
</evidence>
<sequence>MMAKPDMTPQQKMEWQIRMLDRLYDAATRAPAKSEDK</sequence>
<dbReference type="EMBL" id="CYSE01000008">
    <property type="protein sequence ID" value="CUH81634.1"/>
    <property type="molecule type" value="Genomic_DNA"/>
</dbReference>
<accession>A0A0P1GIP4</accession>
<protein>
    <submittedName>
        <fullName evidence="1">Uncharacterized protein</fullName>
    </submittedName>
</protein>
<organism evidence="1 2">
    <name type="scientific">Tropicibacter naphthalenivorans</name>
    <dbReference type="NCBI Taxonomy" id="441103"/>
    <lineage>
        <taxon>Bacteria</taxon>
        <taxon>Pseudomonadati</taxon>
        <taxon>Pseudomonadota</taxon>
        <taxon>Alphaproteobacteria</taxon>
        <taxon>Rhodobacterales</taxon>
        <taxon>Roseobacteraceae</taxon>
        <taxon>Tropicibacter</taxon>
    </lineage>
</organism>
<keyword evidence="2" id="KW-1185">Reference proteome</keyword>
<name>A0A0P1GIP4_9RHOB</name>
<proteinExistence type="predicted"/>
<dbReference type="AlphaFoldDB" id="A0A0P1GIP4"/>
<dbReference type="Proteomes" id="UP000054935">
    <property type="component" value="Unassembled WGS sequence"/>
</dbReference>